<keyword evidence="3" id="KW-0677">Repeat</keyword>
<name>A0AAF3EFB2_9BILA</name>
<feature type="domain" description="C2H2-type" evidence="9">
    <location>
        <begin position="250"/>
        <end position="277"/>
    </location>
</feature>
<dbReference type="Pfam" id="PF00096">
    <property type="entry name" value="zf-C2H2"/>
    <property type="match status" value="3"/>
</dbReference>
<accession>A0AAF3EFB2</accession>
<evidence type="ECO:0000256" key="4">
    <source>
        <dbReference type="ARBA" id="ARBA00022771"/>
    </source>
</evidence>
<dbReference type="PROSITE" id="PS00028">
    <property type="entry name" value="ZINC_FINGER_C2H2_1"/>
    <property type="match status" value="6"/>
</dbReference>
<evidence type="ECO:0000256" key="5">
    <source>
        <dbReference type="ARBA" id="ARBA00022833"/>
    </source>
</evidence>
<feature type="domain" description="C2H2-type" evidence="9">
    <location>
        <begin position="373"/>
        <end position="400"/>
    </location>
</feature>
<evidence type="ECO:0000256" key="2">
    <source>
        <dbReference type="ARBA" id="ARBA00022723"/>
    </source>
</evidence>
<evidence type="ECO:0000256" key="8">
    <source>
        <dbReference type="SAM" id="MobiDB-lite"/>
    </source>
</evidence>
<evidence type="ECO:0000256" key="3">
    <source>
        <dbReference type="ARBA" id="ARBA00022737"/>
    </source>
</evidence>
<dbReference type="GO" id="GO:0008270">
    <property type="term" value="F:zinc ion binding"/>
    <property type="evidence" value="ECO:0007669"/>
    <property type="project" value="UniProtKB-KW"/>
</dbReference>
<evidence type="ECO:0000313" key="10">
    <source>
        <dbReference type="Proteomes" id="UP000887575"/>
    </source>
</evidence>
<dbReference type="AlphaFoldDB" id="A0AAF3EFB2"/>
<dbReference type="Proteomes" id="UP000887575">
    <property type="component" value="Unassembled WGS sequence"/>
</dbReference>
<dbReference type="PROSITE" id="PS50157">
    <property type="entry name" value="ZINC_FINGER_C2H2_2"/>
    <property type="match status" value="6"/>
</dbReference>
<dbReference type="InterPro" id="IPR036236">
    <property type="entry name" value="Znf_C2H2_sf"/>
</dbReference>
<evidence type="ECO:0000259" key="9">
    <source>
        <dbReference type="PROSITE" id="PS50157"/>
    </source>
</evidence>
<dbReference type="SUPFAM" id="SSF57667">
    <property type="entry name" value="beta-beta-alpha zinc fingers"/>
    <property type="match status" value="4"/>
</dbReference>
<evidence type="ECO:0000256" key="1">
    <source>
        <dbReference type="ARBA" id="ARBA00004123"/>
    </source>
</evidence>
<protein>
    <submittedName>
        <fullName evidence="11">C2H2-type domain-containing protein</fullName>
    </submittedName>
</protein>
<feature type="domain" description="C2H2-type" evidence="9">
    <location>
        <begin position="345"/>
        <end position="372"/>
    </location>
</feature>
<keyword evidence="4 7" id="KW-0863">Zinc-finger</keyword>
<proteinExistence type="predicted"/>
<dbReference type="GO" id="GO:0010468">
    <property type="term" value="P:regulation of gene expression"/>
    <property type="evidence" value="ECO:0007669"/>
    <property type="project" value="TreeGrafter"/>
</dbReference>
<keyword evidence="2" id="KW-0479">Metal-binding</keyword>
<feature type="domain" description="C2H2-type" evidence="9">
    <location>
        <begin position="317"/>
        <end position="344"/>
    </location>
</feature>
<comment type="subcellular location">
    <subcellularLocation>
        <location evidence="1">Nucleus</location>
    </subcellularLocation>
</comment>
<sequence>MDVNFDDTHFYDSILEDFEDDALPSKSRQGEEETHEASKRLEEIVRQEEEGHQDDPYLPSNRRRINLNRNVTYFQNTQIQQSFSRTPSQQYFYVEPPVVDERRKEITTSSIQKADAETGPKSLNRLSLKIGSKVFRYKVVNIADMPSTSSDYQVDGQDSFAWESMNQVEVQPVAQLVPPVRLRLNRSVKQSYCCSECSATFLTKGQLMRHLSSHSFHKPFRCCYHNCAKAFTTIDGLRLHEKLHLEGKQYECELCHKTFSRQHNLIMHLRLHQSGRRHFCSFCGKWFRLFVSMYEHQNLCSSRLPGEVPPSEKPLRYKCTYCEKMFHHKRDKQIHERVHTGERPYSCGYCGRGFSQSQALTVHIRLHTGEKPYQCKTCELSFRDTSALRKHEFNHHCGIR</sequence>
<dbReference type="InterPro" id="IPR050331">
    <property type="entry name" value="Zinc_finger"/>
</dbReference>
<organism evidence="10 11">
    <name type="scientific">Mesorhabditis belari</name>
    <dbReference type="NCBI Taxonomy" id="2138241"/>
    <lineage>
        <taxon>Eukaryota</taxon>
        <taxon>Metazoa</taxon>
        <taxon>Ecdysozoa</taxon>
        <taxon>Nematoda</taxon>
        <taxon>Chromadorea</taxon>
        <taxon>Rhabditida</taxon>
        <taxon>Rhabditina</taxon>
        <taxon>Rhabditomorpha</taxon>
        <taxon>Rhabditoidea</taxon>
        <taxon>Rhabditidae</taxon>
        <taxon>Mesorhabditinae</taxon>
        <taxon>Mesorhabditis</taxon>
    </lineage>
</organism>
<dbReference type="WBParaSite" id="MBELARI_LOCUS12680">
    <property type="protein sequence ID" value="MBELARI_LOCUS12680"/>
    <property type="gene ID" value="MBELARI_LOCUS12680"/>
</dbReference>
<dbReference type="Pfam" id="PF13912">
    <property type="entry name" value="zf-C2H2_6"/>
    <property type="match status" value="1"/>
</dbReference>
<keyword evidence="6" id="KW-0539">Nucleus</keyword>
<feature type="domain" description="C2H2-type" evidence="9">
    <location>
        <begin position="220"/>
        <end position="249"/>
    </location>
</feature>
<dbReference type="PANTHER" id="PTHR16515:SF49">
    <property type="entry name" value="GASTRULA ZINC FINGER PROTEIN XLCGF49.1-LIKE-RELATED"/>
    <property type="match status" value="1"/>
</dbReference>
<dbReference type="SMART" id="SM00355">
    <property type="entry name" value="ZnF_C2H2"/>
    <property type="match status" value="7"/>
</dbReference>
<keyword evidence="5" id="KW-0862">Zinc</keyword>
<dbReference type="Gene3D" id="3.30.160.60">
    <property type="entry name" value="Classic Zinc Finger"/>
    <property type="match status" value="5"/>
</dbReference>
<feature type="domain" description="C2H2-type" evidence="9">
    <location>
        <begin position="192"/>
        <end position="219"/>
    </location>
</feature>
<feature type="region of interest" description="Disordered" evidence="8">
    <location>
        <begin position="19"/>
        <end position="41"/>
    </location>
</feature>
<feature type="compositionally biased region" description="Basic and acidic residues" evidence="8">
    <location>
        <begin position="28"/>
        <end position="41"/>
    </location>
</feature>
<dbReference type="FunFam" id="3.30.160.60:FF:000290">
    <property type="entry name" value="Zinc finger protein 697 isoform X1"/>
    <property type="match status" value="1"/>
</dbReference>
<keyword evidence="10" id="KW-1185">Reference proteome</keyword>
<dbReference type="GO" id="GO:0005634">
    <property type="term" value="C:nucleus"/>
    <property type="evidence" value="ECO:0007669"/>
    <property type="project" value="UniProtKB-SubCell"/>
</dbReference>
<dbReference type="FunFam" id="3.30.160.60:FF:000624">
    <property type="entry name" value="zinc finger protein 697"/>
    <property type="match status" value="1"/>
</dbReference>
<evidence type="ECO:0000256" key="6">
    <source>
        <dbReference type="ARBA" id="ARBA00023242"/>
    </source>
</evidence>
<evidence type="ECO:0000256" key="7">
    <source>
        <dbReference type="PROSITE-ProRule" id="PRU00042"/>
    </source>
</evidence>
<dbReference type="PANTHER" id="PTHR16515">
    <property type="entry name" value="PR DOMAIN ZINC FINGER PROTEIN"/>
    <property type="match status" value="1"/>
</dbReference>
<reference evidence="11" key="1">
    <citation type="submission" date="2024-02" db="UniProtKB">
        <authorList>
            <consortium name="WormBaseParasite"/>
        </authorList>
    </citation>
    <scope>IDENTIFICATION</scope>
</reference>
<dbReference type="InterPro" id="IPR013087">
    <property type="entry name" value="Znf_C2H2_type"/>
</dbReference>
<evidence type="ECO:0000313" key="11">
    <source>
        <dbReference type="WBParaSite" id="MBELARI_LOCUS12680"/>
    </source>
</evidence>